<evidence type="ECO:0000313" key="1">
    <source>
        <dbReference type="EMBL" id="KAF2702530.1"/>
    </source>
</evidence>
<evidence type="ECO:0000313" key="2">
    <source>
        <dbReference type="Proteomes" id="UP000799428"/>
    </source>
</evidence>
<name>A0A6G1JPV1_9PLEO</name>
<keyword evidence="2" id="KW-1185">Reference proteome</keyword>
<sequence>MCTESPLAFPPSTLCNTKRGSLLRVMPVLSDSLGLPSLNLGVEDVIFEEFPLLLGRERRDWGETPD</sequence>
<organism evidence="1 2">
    <name type="scientific">Pleomassaria siparia CBS 279.74</name>
    <dbReference type="NCBI Taxonomy" id="1314801"/>
    <lineage>
        <taxon>Eukaryota</taxon>
        <taxon>Fungi</taxon>
        <taxon>Dikarya</taxon>
        <taxon>Ascomycota</taxon>
        <taxon>Pezizomycotina</taxon>
        <taxon>Dothideomycetes</taxon>
        <taxon>Pleosporomycetidae</taxon>
        <taxon>Pleosporales</taxon>
        <taxon>Pleomassariaceae</taxon>
        <taxon>Pleomassaria</taxon>
    </lineage>
</organism>
<proteinExistence type="predicted"/>
<reference evidence="1" key="1">
    <citation type="journal article" date="2020" name="Stud. Mycol.">
        <title>101 Dothideomycetes genomes: a test case for predicting lifestyles and emergence of pathogens.</title>
        <authorList>
            <person name="Haridas S."/>
            <person name="Albert R."/>
            <person name="Binder M."/>
            <person name="Bloem J."/>
            <person name="Labutti K."/>
            <person name="Salamov A."/>
            <person name="Andreopoulos B."/>
            <person name="Baker S."/>
            <person name="Barry K."/>
            <person name="Bills G."/>
            <person name="Bluhm B."/>
            <person name="Cannon C."/>
            <person name="Castanera R."/>
            <person name="Culley D."/>
            <person name="Daum C."/>
            <person name="Ezra D."/>
            <person name="Gonzalez J."/>
            <person name="Henrissat B."/>
            <person name="Kuo A."/>
            <person name="Liang C."/>
            <person name="Lipzen A."/>
            <person name="Lutzoni F."/>
            <person name="Magnuson J."/>
            <person name="Mondo S."/>
            <person name="Nolan M."/>
            <person name="Ohm R."/>
            <person name="Pangilinan J."/>
            <person name="Park H.-J."/>
            <person name="Ramirez L."/>
            <person name="Alfaro M."/>
            <person name="Sun H."/>
            <person name="Tritt A."/>
            <person name="Yoshinaga Y."/>
            <person name="Zwiers L.-H."/>
            <person name="Turgeon B."/>
            <person name="Goodwin S."/>
            <person name="Spatafora J."/>
            <person name="Crous P."/>
            <person name="Grigoriev I."/>
        </authorList>
    </citation>
    <scope>NUCLEOTIDE SEQUENCE</scope>
    <source>
        <strain evidence="1">CBS 279.74</strain>
    </source>
</reference>
<accession>A0A6G1JPV1</accession>
<protein>
    <submittedName>
        <fullName evidence="1">Uncharacterized protein</fullName>
    </submittedName>
</protein>
<dbReference type="Proteomes" id="UP000799428">
    <property type="component" value="Unassembled WGS sequence"/>
</dbReference>
<dbReference type="EMBL" id="MU005815">
    <property type="protein sequence ID" value="KAF2702530.1"/>
    <property type="molecule type" value="Genomic_DNA"/>
</dbReference>
<dbReference type="AlphaFoldDB" id="A0A6G1JPV1"/>
<gene>
    <name evidence="1" type="ORF">K504DRAFT_508935</name>
</gene>